<gene>
    <name evidence="1" type="ORF">ODALV1_LOCUS21159</name>
</gene>
<sequence>MVHRSASCDTGYAWDLIEFCKNVEFLSHHLYKDVFEGMAIHPDGAFGCVHPMFKQRFDDPPNEPFSNLNCYDLENFKNNELYPSSKILMLCDSAFRLGITLMNLDATLFQNVNLSMRNYYRMLSEPVVSLKNLHASVFLMEFSNLVKIVISSTSSCTLSQRSRNSKWPCLQILDVNIDSEWLDEFNGYREETQGLMNIFFFDHVRLNLTDLRLSFTDFVHIHHFKIPCPRSIY</sequence>
<proteinExistence type="predicted"/>
<organism evidence="1 2">
    <name type="scientific">Orchesella dallaii</name>
    <dbReference type="NCBI Taxonomy" id="48710"/>
    <lineage>
        <taxon>Eukaryota</taxon>
        <taxon>Metazoa</taxon>
        <taxon>Ecdysozoa</taxon>
        <taxon>Arthropoda</taxon>
        <taxon>Hexapoda</taxon>
        <taxon>Collembola</taxon>
        <taxon>Entomobryomorpha</taxon>
        <taxon>Entomobryoidea</taxon>
        <taxon>Orchesellidae</taxon>
        <taxon>Orchesellinae</taxon>
        <taxon>Orchesella</taxon>
    </lineage>
</organism>
<dbReference type="Proteomes" id="UP001642540">
    <property type="component" value="Unassembled WGS sequence"/>
</dbReference>
<name>A0ABP1RG75_9HEXA</name>
<dbReference type="EMBL" id="CAXLJM020000069">
    <property type="protein sequence ID" value="CAL8125860.1"/>
    <property type="molecule type" value="Genomic_DNA"/>
</dbReference>
<accession>A0ABP1RG75</accession>
<reference evidence="1 2" key="1">
    <citation type="submission" date="2024-08" db="EMBL/GenBank/DDBJ databases">
        <authorList>
            <person name="Cucini C."/>
            <person name="Frati F."/>
        </authorList>
    </citation>
    <scope>NUCLEOTIDE SEQUENCE [LARGE SCALE GENOMIC DNA]</scope>
</reference>
<evidence type="ECO:0000313" key="2">
    <source>
        <dbReference type="Proteomes" id="UP001642540"/>
    </source>
</evidence>
<evidence type="ECO:0000313" key="1">
    <source>
        <dbReference type="EMBL" id="CAL8125860.1"/>
    </source>
</evidence>
<comment type="caution">
    <text evidence="1">The sequence shown here is derived from an EMBL/GenBank/DDBJ whole genome shotgun (WGS) entry which is preliminary data.</text>
</comment>
<protein>
    <submittedName>
        <fullName evidence="1">Uncharacterized protein</fullName>
    </submittedName>
</protein>
<keyword evidence="2" id="KW-1185">Reference proteome</keyword>